<comment type="similarity">
    <text evidence="6">Belongs to the peptidase M3B family.</text>
</comment>
<evidence type="ECO:0000313" key="9">
    <source>
        <dbReference type="EMBL" id="PYY26599.1"/>
    </source>
</evidence>
<dbReference type="GO" id="GO:0046872">
    <property type="term" value="F:metal ion binding"/>
    <property type="evidence" value="ECO:0007669"/>
    <property type="project" value="UniProtKB-UniRule"/>
</dbReference>
<dbReference type="Gene3D" id="1.10.1370.20">
    <property type="entry name" value="Oligoendopeptidase f, C-terminal domain"/>
    <property type="match status" value="1"/>
</dbReference>
<dbReference type="EC" id="3.4.24.-" evidence="6"/>
<dbReference type="Pfam" id="PF08439">
    <property type="entry name" value="Peptidase_M3_N"/>
    <property type="match status" value="1"/>
</dbReference>
<evidence type="ECO:0000256" key="5">
    <source>
        <dbReference type="ARBA" id="ARBA00023049"/>
    </source>
</evidence>
<dbReference type="GO" id="GO:0006518">
    <property type="term" value="P:peptide metabolic process"/>
    <property type="evidence" value="ECO:0007669"/>
    <property type="project" value="TreeGrafter"/>
</dbReference>
<feature type="domain" description="Peptidase M3A/M3B catalytic" evidence="7">
    <location>
        <begin position="208"/>
        <end position="585"/>
    </location>
</feature>
<dbReference type="Proteomes" id="UP000247459">
    <property type="component" value="Unassembled WGS sequence"/>
</dbReference>
<organism evidence="9 10">
    <name type="scientific">Paenibacillus illinoisensis</name>
    <dbReference type="NCBI Taxonomy" id="59845"/>
    <lineage>
        <taxon>Bacteria</taxon>
        <taxon>Bacillati</taxon>
        <taxon>Bacillota</taxon>
        <taxon>Bacilli</taxon>
        <taxon>Bacillales</taxon>
        <taxon>Paenibacillaceae</taxon>
        <taxon>Paenibacillus</taxon>
    </lineage>
</organism>
<evidence type="ECO:0000259" key="7">
    <source>
        <dbReference type="Pfam" id="PF01432"/>
    </source>
</evidence>
<dbReference type="RefSeq" id="WP_110822516.1">
    <property type="nucleotide sequence ID" value="NZ_PRLG01000029.1"/>
</dbReference>
<proteinExistence type="inferred from homology"/>
<dbReference type="AlphaFoldDB" id="A0A2W0C846"/>
<dbReference type="EMBL" id="PRLG01000029">
    <property type="protein sequence ID" value="PYY26599.1"/>
    <property type="molecule type" value="Genomic_DNA"/>
</dbReference>
<dbReference type="InterPro" id="IPR013647">
    <property type="entry name" value="OligopepF_N_dom"/>
</dbReference>
<dbReference type="Gene3D" id="1.20.140.70">
    <property type="entry name" value="Oligopeptidase f, N-terminal domain"/>
    <property type="match status" value="1"/>
</dbReference>
<dbReference type="InterPro" id="IPR045090">
    <property type="entry name" value="Pept_M3A_M3B"/>
</dbReference>
<dbReference type="InterPro" id="IPR042088">
    <property type="entry name" value="OligoPept_F_C"/>
</dbReference>
<dbReference type="PANTHER" id="PTHR11804:SF45">
    <property type="entry name" value="SIMILAR TO OLIGOENDOPEPTIDASE"/>
    <property type="match status" value="1"/>
</dbReference>
<dbReference type="InterPro" id="IPR034009">
    <property type="entry name" value="M3B_PepF_4"/>
</dbReference>
<evidence type="ECO:0000256" key="1">
    <source>
        <dbReference type="ARBA" id="ARBA00022670"/>
    </source>
</evidence>
<dbReference type="PANTHER" id="PTHR11804">
    <property type="entry name" value="PROTEASE M3 THIMET OLIGOPEPTIDASE-RELATED"/>
    <property type="match status" value="1"/>
</dbReference>
<keyword evidence="4 6" id="KW-0862">Zinc</keyword>
<dbReference type="GO" id="GO:0006508">
    <property type="term" value="P:proteolysis"/>
    <property type="evidence" value="ECO:0007669"/>
    <property type="project" value="UniProtKB-KW"/>
</dbReference>
<evidence type="ECO:0000256" key="3">
    <source>
        <dbReference type="ARBA" id="ARBA00022801"/>
    </source>
</evidence>
<dbReference type="SUPFAM" id="SSF55486">
    <property type="entry name" value="Metalloproteases ('zincins'), catalytic domain"/>
    <property type="match status" value="1"/>
</dbReference>
<keyword evidence="3 6" id="KW-0378">Hydrolase</keyword>
<dbReference type="CDD" id="cd09609">
    <property type="entry name" value="M3B_PepF"/>
    <property type="match status" value="1"/>
</dbReference>
<keyword evidence="1 6" id="KW-0645">Protease</keyword>
<dbReference type="NCBIfam" id="TIGR00181">
    <property type="entry name" value="pepF"/>
    <property type="match status" value="1"/>
</dbReference>
<accession>A0A2W0C846</accession>
<dbReference type="OrthoDB" id="9766487at2"/>
<feature type="domain" description="Oligopeptidase F N-terminal" evidence="8">
    <location>
        <begin position="114"/>
        <end position="183"/>
    </location>
</feature>
<dbReference type="InterPro" id="IPR001567">
    <property type="entry name" value="Pept_M3A_M3B_dom"/>
</dbReference>
<comment type="cofactor">
    <cofactor evidence="6">
        <name>Zn(2+)</name>
        <dbReference type="ChEBI" id="CHEBI:29105"/>
    </cofactor>
    <text evidence="6">Binds 1 zinc ion.</text>
</comment>
<comment type="caution">
    <text evidence="9">The sequence shown here is derived from an EMBL/GenBank/DDBJ whole genome shotgun (WGS) entry which is preliminary data.</text>
</comment>
<gene>
    <name evidence="9" type="ORF">PIL02S_06009</name>
</gene>
<reference evidence="9 10" key="1">
    <citation type="submission" date="2018-01" db="EMBL/GenBank/DDBJ databases">
        <title>Genome sequence of the PGP bacterium Paenibacillus illinoisensis E3.</title>
        <authorList>
            <person name="Rolli E."/>
            <person name="Marasco R."/>
            <person name="Bessem C."/>
            <person name="Michoud G."/>
            <person name="Gaiarsa S."/>
            <person name="Borin S."/>
            <person name="Daffonchio D."/>
        </authorList>
    </citation>
    <scope>NUCLEOTIDE SEQUENCE [LARGE SCALE GENOMIC DNA]</scope>
    <source>
        <strain evidence="9 10">E3</strain>
    </source>
</reference>
<keyword evidence="2 6" id="KW-0479">Metal-binding</keyword>
<sequence>MEKIRTRDEVSQESTWNLTDLFGTDAEWEQELRSLPDAAVAIETFKGRLGEGAEQLLACLDAREALQERIVKTASYARLKQSEDSTNPVNMENSAKAGDILSSLSSSLSFVNSEIADLPEGTVERYIAELPGLEPYARSLNLLLQEKAHRLSPETEKVLASLGEVLDSPYRIYLRGKLADMTFDDALDGEDNNRPLSWSFYENNYEMSSDTKLRRSAYAAFSSKLNDYKNTFAESYATEVKKQVVLSRLRGYDDVTDMLLSPQQVSKEMYNNILDIIQQELAPHMRKLAALKKRELGLDKLMFCDLKAPLDPEFSPIITYEEACTLIREALAVLGPEYSEIVERAFSERWVDYADNAGKSTGAFCSSIYGAHSYILISWANNMRGAFTLAHEVGHAGHFMLAGRYQRITNTRPSLYFIEAPSTMNEMLLADHLLKRSDNPRMRRWVILQLLNTYYHNFVTHLLEGELQRQVYALATKDEPITAKLLSELKGNILSAFWGPDLVVDEAAKLTWMRQPHYYMGLYPYTYAAGLTASTAAAGLIREEGQPAVDRWLEALKAGGSLAPQELMKLAGVDMSGPEPIRAAVAYVGSLVDELERLYS</sequence>
<evidence type="ECO:0000256" key="6">
    <source>
        <dbReference type="RuleBase" id="RU368091"/>
    </source>
</evidence>
<evidence type="ECO:0000259" key="8">
    <source>
        <dbReference type="Pfam" id="PF08439"/>
    </source>
</evidence>
<keyword evidence="5 6" id="KW-0482">Metalloprotease</keyword>
<evidence type="ECO:0000256" key="2">
    <source>
        <dbReference type="ARBA" id="ARBA00022723"/>
    </source>
</evidence>
<dbReference type="GO" id="GO:0004222">
    <property type="term" value="F:metalloendopeptidase activity"/>
    <property type="evidence" value="ECO:0007669"/>
    <property type="project" value="UniProtKB-UniRule"/>
</dbReference>
<dbReference type="Pfam" id="PF01432">
    <property type="entry name" value="Peptidase_M3"/>
    <property type="match status" value="1"/>
</dbReference>
<evidence type="ECO:0000313" key="10">
    <source>
        <dbReference type="Proteomes" id="UP000247459"/>
    </source>
</evidence>
<comment type="function">
    <text evidence="6">Has oligopeptidase activity and degrades a variety of small bioactive peptides.</text>
</comment>
<name>A0A2W0C846_9BACL</name>
<dbReference type="InterPro" id="IPR004438">
    <property type="entry name" value="Peptidase_M3B"/>
</dbReference>
<evidence type="ECO:0000256" key="4">
    <source>
        <dbReference type="ARBA" id="ARBA00022833"/>
    </source>
</evidence>
<protein>
    <recommendedName>
        <fullName evidence="6">Oligopeptidase F</fullName>
        <ecNumber evidence="6">3.4.24.-</ecNumber>
    </recommendedName>
</protein>